<dbReference type="EMBL" id="JAPDRQ010000135">
    <property type="protein sequence ID" value="KAJ9653990.1"/>
    <property type="molecule type" value="Genomic_DNA"/>
</dbReference>
<keyword evidence="2" id="KW-1185">Reference proteome</keyword>
<proteinExistence type="predicted"/>
<comment type="caution">
    <text evidence="1">The sequence shown here is derived from an EMBL/GenBank/DDBJ whole genome shotgun (WGS) entry which is preliminary data.</text>
</comment>
<organism evidence="1 2">
    <name type="scientific">Neophaeococcomyces mojaviensis</name>
    <dbReference type="NCBI Taxonomy" id="3383035"/>
    <lineage>
        <taxon>Eukaryota</taxon>
        <taxon>Fungi</taxon>
        <taxon>Dikarya</taxon>
        <taxon>Ascomycota</taxon>
        <taxon>Pezizomycotina</taxon>
        <taxon>Eurotiomycetes</taxon>
        <taxon>Chaetothyriomycetidae</taxon>
        <taxon>Chaetothyriales</taxon>
        <taxon>Chaetothyriales incertae sedis</taxon>
        <taxon>Neophaeococcomyces</taxon>
    </lineage>
</organism>
<name>A0ACC3A1I7_9EURO</name>
<dbReference type="Proteomes" id="UP001172386">
    <property type="component" value="Unassembled WGS sequence"/>
</dbReference>
<accession>A0ACC3A1I7</accession>
<reference evidence="1" key="1">
    <citation type="submission" date="2022-10" db="EMBL/GenBank/DDBJ databases">
        <title>Culturing micro-colonial fungi from biological soil crusts in the Mojave desert and describing Neophaeococcomyces mojavensis, and introducing the new genera and species Taxawa tesnikishii.</title>
        <authorList>
            <person name="Kurbessoian T."/>
            <person name="Stajich J.E."/>
        </authorList>
    </citation>
    <scope>NUCLEOTIDE SEQUENCE</scope>
    <source>
        <strain evidence="1">JES_112</strain>
    </source>
</reference>
<evidence type="ECO:0000313" key="1">
    <source>
        <dbReference type="EMBL" id="KAJ9653990.1"/>
    </source>
</evidence>
<protein>
    <submittedName>
        <fullName evidence="1">Uncharacterized protein</fullName>
    </submittedName>
</protein>
<evidence type="ECO:0000313" key="2">
    <source>
        <dbReference type="Proteomes" id="UP001172386"/>
    </source>
</evidence>
<sequence length="572" mass="63000">MLFLLSLMTAVGLGNAAAFDKKQASSSSVVPQYYQTSPEPYPGPTATASMAPFLAQTDTVSFASGTLAVNAPLQTAYPITGNTNNSNIFELMGQLSSYFPNPVGFGVNEYSLPPSANISTVHLLSRHGARYPTSDVSVATFGSKVYNLTRNGTAQWTGALSFLNTWRYTLGAEILVARGRQEMFDSGVLFYYNYGSLYNTSKKILARTTTQDRMLKSAEYFMAGMFGLEWTNNVTLINTIEQNYYNNSLAGYFQCNNSNNYRSTGGNNASLVWENIYLANATRRLRAFSGNYNWTVADSYNAQTLCPYETVAYGYSNWCNLFTFDEWQGFEYSIDLQFQGNDGFGSPTGRAVGIGYVEELYARLQGHLYNLPAGATNANVTIDTNNATFPLGQTLYMDFSHDTNIFSIITALGLKQFADQLSNSSITPNRNVTISHMTPFGARVVFEQITTPQPLKATRPKTANATMADFYNSGNQTSYMHMTISQRTVPLGFSYPECGLRDDGWCEMGTFMNVLGGLLNTARYQYSCFGNYTVPGYGAVNNGVPVTKRALGGGMGSGLERKSNSDEYLYRM</sequence>
<gene>
    <name evidence="1" type="ORF">H2198_006909</name>
</gene>